<dbReference type="OrthoDB" id="9808773at2"/>
<dbReference type="EMBL" id="JAKNID010000027">
    <property type="protein sequence ID" value="MCG4565339.1"/>
    <property type="molecule type" value="Genomic_DNA"/>
</dbReference>
<comment type="subcellular location">
    <subcellularLocation>
        <location evidence="6">Cytoplasm</location>
    </subcellularLocation>
</comment>
<keyword evidence="3 6" id="KW-0489">Methyltransferase</keyword>
<comment type="similarity">
    <text evidence="6">Belongs to the methyltransferase superfamily. RNA methyltransferase RsmG family.</text>
</comment>
<dbReference type="AlphaFoldDB" id="A0A844FJZ9"/>
<dbReference type="EC" id="2.1.1.-" evidence="6"/>
<dbReference type="PIRSF" id="PIRSF003078">
    <property type="entry name" value="GidB"/>
    <property type="match status" value="1"/>
</dbReference>
<evidence type="ECO:0000256" key="3">
    <source>
        <dbReference type="ARBA" id="ARBA00022603"/>
    </source>
</evidence>
<comment type="caution">
    <text evidence="8">The sequence shown here is derived from an EMBL/GenBank/DDBJ whole genome shotgun (WGS) entry which is preliminary data.</text>
</comment>
<feature type="binding site" evidence="6">
    <location>
        <begin position="129"/>
        <end position="130"/>
    </location>
    <ligand>
        <name>S-adenosyl-L-methionine</name>
        <dbReference type="ChEBI" id="CHEBI:59789"/>
    </ligand>
</feature>
<evidence type="ECO:0000256" key="4">
    <source>
        <dbReference type="ARBA" id="ARBA00022679"/>
    </source>
</evidence>
<evidence type="ECO:0000256" key="6">
    <source>
        <dbReference type="HAMAP-Rule" id="MF_00074"/>
    </source>
</evidence>
<dbReference type="HAMAP" id="MF_00074">
    <property type="entry name" value="16SrRNA_methyltr_G"/>
    <property type="match status" value="1"/>
</dbReference>
<dbReference type="EMBL" id="VULR01000019">
    <property type="protein sequence ID" value="MSS44218.1"/>
    <property type="molecule type" value="Genomic_DNA"/>
</dbReference>
<proteinExistence type="inferred from homology"/>
<gene>
    <name evidence="6 8" type="primary">rsmG</name>
    <name evidence="8" type="ORF">FYJ27_10930</name>
    <name evidence="7" type="ORF">L0P62_07755</name>
</gene>
<dbReference type="GO" id="GO:0005829">
    <property type="term" value="C:cytosol"/>
    <property type="evidence" value="ECO:0007669"/>
    <property type="project" value="TreeGrafter"/>
</dbReference>
<dbReference type="InterPro" id="IPR003682">
    <property type="entry name" value="rRNA_ssu_MeTfrase_G"/>
</dbReference>
<reference evidence="7" key="2">
    <citation type="submission" date="2022-01" db="EMBL/GenBank/DDBJ databases">
        <title>Collection of gut derived symbiotic bacterial strains cultured from healthy donors.</title>
        <authorList>
            <person name="Lin H."/>
            <person name="Kohout C."/>
            <person name="Waligurski E."/>
            <person name="Pamer E.G."/>
        </authorList>
    </citation>
    <scope>NUCLEOTIDE SEQUENCE</scope>
    <source>
        <strain evidence="7">MSK.14.39</strain>
    </source>
</reference>
<feature type="binding site" evidence="6">
    <location>
        <position position="148"/>
    </location>
    <ligand>
        <name>S-adenosyl-L-methionine</name>
        <dbReference type="ChEBI" id="CHEBI:59789"/>
    </ligand>
</feature>
<dbReference type="Proteomes" id="UP001108123">
    <property type="component" value="Unassembled WGS sequence"/>
</dbReference>
<feature type="binding site" evidence="6">
    <location>
        <position position="83"/>
    </location>
    <ligand>
        <name>S-adenosyl-L-methionine</name>
        <dbReference type="ChEBI" id="CHEBI:59789"/>
    </ligand>
</feature>
<evidence type="ECO:0000313" key="7">
    <source>
        <dbReference type="EMBL" id="MCG4565339.1"/>
    </source>
</evidence>
<evidence type="ECO:0000256" key="5">
    <source>
        <dbReference type="ARBA" id="ARBA00022691"/>
    </source>
</evidence>
<keyword evidence="10" id="KW-1185">Reference proteome</keyword>
<name>A0A844FJZ9_9FIRM</name>
<dbReference type="NCBIfam" id="TIGR00138">
    <property type="entry name" value="rsmG_gidB"/>
    <property type="match status" value="1"/>
</dbReference>
<dbReference type="FunFam" id="3.40.50.150:FF:000041">
    <property type="entry name" value="Ribosomal RNA small subunit methyltransferase G"/>
    <property type="match status" value="1"/>
</dbReference>
<dbReference type="SUPFAM" id="SSF53335">
    <property type="entry name" value="S-adenosyl-L-methionine-dependent methyltransferases"/>
    <property type="match status" value="1"/>
</dbReference>
<keyword evidence="1 6" id="KW-0963">Cytoplasm</keyword>
<evidence type="ECO:0000313" key="8">
    <source>
        <dbReference type="EMBL" id="MSS44218.1"/>
    </source>
</evidence>
<evidence type="ECO:0000313" key="9">
    <source>
        <dbReference type="Proteomes" id="UP000462760"/>
    </source>
</evidence>
<reference evidence="8 9" key="1">
    <citation type="submission" date="2019-08" db="EMBL/GenBank/DDBJ databases">
        <title>In-depth cultivation of the pig gut microbiome towards novel bacterial diversity and tailored functional studies.</title>
        <authorList>
            <person name="Wylensek D."/>
            <person name="Hitch T.C.A."/>
            <person name="Clavel T."/>
        </authorList>
    </citation>
    <scope>NUCLEOTIDE SEQUENCE [LARGE SCALE GENOMIC DNA]</scope>
    <source>
        <strain evidence="8 9">Med78-601-WT-4W-RMD-3</strain>
    </source>
</reference>
<dbReference type="GO" id="GO:0070043">
    <property type="term" value="F:rRNA (guanine-N7-)-methyltransferase activity"/>
    <property type="evidence" value="ECO:0007669"/>
    <property type="project" value="UniProtKB-UniRule"/>
</dbReference>
<evidence type="ECO:0000256" key="2">
    <source>
        <dbReference type="ARBA" id="ARBA00022552"/>
    </source>
</evidence>
<comment type="caution">
    <text evidence="6">Lacks conserved residue(s) required for the propagation of feature annotation.</text>
</comment>
<dbReference type="Pfam" id="PF02527">
    <property type="entry name" value="GidB"/>
    <property type="match status" value="1"/>
</dbReference>
<accession>A0A844FJZ9</accession>
<dbReference type="Gene3D" id="3.40.50.150">
    <property type="entry name" value="Vaccinia Virus protein VP39"/>
    <property type="match status" value="1"/>
</dbReference>
<organism evidence="8 9">
    <name type="scientific">Anaerosalibacter bizertensis</name>
    <dbReference type="NCBI Taxonomy" id="932217"/>
    <lineage>
        <taxon>Bacteria</taxon>
        <taxon>Bacillati</taxon>
        <taxon>Bacillota</taxon>
        <taxon>Tissierellia</taxon>
        <taxon>Tissierellales</taxon>
        <taxon>Sporanaerobacteraceae</taxon>
        <taxon>Anaerosalibacter</taxon>
    </lineage>
</organism>
<keyword evidence="2 6" id="KW-0698">rRNA processing</keyword>
<dbReference type="RefSeq" id="WP_154484891.1">
    <property type="nucleotide sequence ID" value="NZ_JAHLOA010000022.1"/>
</dbReference>
<evidence type="ECO:0000256" key="1">
    <source>
        <dbReference type="ARBA" id="ARBA00022490"/>
    </source>
</evidence>
<dbReference type="Proteomes" id="UP000462760">
    <property type="component" value="Unassembled WGS sequence"/>
</dbReference>
<keyword evidence="5 6" id="KW-0949">S-adenosyl-L-methionine</keyword>
<comment type="function">
    <text evidence="6">Specifically methylates the N7 position of a guanine in 16S rRNA.</text>
</comment>
<keyword evidence="4 6" id="KW-0808">Transferase</keyword>
<dbReference type="PANTHER" id="PTHR31760:SF0">
    <property type="entry name" value="S-ADENOSYL-L-METHIONINE-DEPENDENT METHYLTRANSFERASES SUPERFAMILY PROTEIN"/>
    <property type="match status" value="1"/>
</dbReference>
<feature type="binding site" evidence="6">
    <location>
        <position position="78"/>
    </location>
    <ligand>
        <name>S-adenosyl-L-methionine</name>
        <dbReference type="ChEBI" id="CHEBI:59789"/>
    </ligand>
</feature>
<protein>
    <recommendedName>
        <fullName evidence="6">Ribosomal RNA small subunit methyltransferase G</fullName>
        <ecNumber evidence="6">2.1.1.-</ecNumber>
    </recommendedName>
    <alternativeName>
        <fullName evidence="6">16S rRNA 7-methylguanosine methyltransferase</fullName>
        <shortName evidence="6">16S rRNA m7G methyltransferase</shortName>
    </alternativeName>
</protein>
<sequence>MTNVDALVKHAENLNISLKEEDIDKFILYKELLKEWNEKINITAIKDDEEIDIKHFLDSITLINTGLFNEKIRLIDIGTGGGFPGLPLKIINDNIDLVLLDSLNKRINFLDEVISKLKLNNVETIHGRAEDYGKDDNYREKFHIATSRAVASLDVLSEYTLPFVKVGGHFIAMKGEDIEEELKNAENAIKTLGGRFKEKILIKLPGTDIVHSLIIIEKIKETLPKYPRQAGKPKKKPL</sequence>
<evidence type="ECO:0000313" key="10">
    <source>
        <dbReference type="Proteomes" id="UP001108123"/>
    </source>
</evidence>
<dbReference type="PANTHER" id="PTHR31760">
    <property type="entry name" value="S-ADENOSYL-L-METHIONINE-DEPENDENT METHYLTRANSFERASES SUPERFAMILY PROTEIN"/>
    <property type="match status" value="1"/>
</dbReference>
<dbReference type="InterPro" id="IPR029063">
    <property type="entry name" value="SAM-dependent_MTases_sf"/>
</dbReference>